<evidence type="ECO:0000313" key="1">
    <source>
        <dbReference type="EMBL" id="EDM09007.1"/>
    </source>
</evidence>
<reference evidence="1 2" key="1">
    <citation type="submission" date="2005-09" db="EMBL/GenBank/DDBJ databases">
        <authorList>
            <person name="Mural R.J."/>
            <person name="Li P.W."/>
            <person name="Adams M.D."/>
            <person name="Amanatides P.G."/>
            <person name="Baden-Tillson H."/>
            <person name="Barnstead M."/>
            <person name="Chin S.H."/>
            <person name="Dew I."/>
            <person name="Evans C.A."/>
            <person name="Ferriera S."/>
            <person name="Flanigan M."/>
            <person name="Fosler C."/>
            <person name="Glodek A."/>
            <person name="Gu Z."/>
            <person name="Holt R.A."/>
            <person name="Jennings D."/>
            <person name="Kraft C.L."/>
            <person name="Lu F."/>
            <person name="Nguyen T."/>
            <person name="Nusskern D.R."/>
            <person name="Pfannkoch C.M."/>
            <person name="Sitter C."/>
            <person name="Sutton G.G."/>
            <person name="Venter J.C."/>
            <person name="Wang Z."/>
            <person name="Woodage T."/>
            <person name="Zheng X.H."/>
            <person name="Zhong F."/>
        </authorList>
    </citation>
    <scope>NUCLEOTIDE SEQUENCE [LARGE SCALE GENOMIC DNA]</scope>
    <source>
        <strain>BN</strain>
        <strain evidence="2">Sprague-Dawley</strain>
    </source>
</reference>
<dbReference type="EMBL" id="CH473970">
    <property type="protein sequence ID" value="EDM09007.1"/>
    <property type="molecule type" value="Genomic_DNA"/>
</dbReference>
<organism evidence="1 2">
    <name type="scientific">Rattus norvegicus</name>
    <name type="common">Rat</name>
    <dbReference type="NCBI Taxonomy" id="10116"/>
    <lineage>
        <taxon>Eukaryota</taxon>
        <taxon>Metazoa</taxon>
        <taxon>Chordata</taxon>
        <taxon>Craniata</taxon>
        <taxon>Vertebrata</taxon>
        <taxon>Euteleostomi</taxon>
        <taxon>Mammalia</taxon>
        <taxon>Eutheria</taxon>
        <taxon>Euarchontoglires</taxon>
        <taxon>Glires</taxon>
        <taxon>Rodentia</taxon>
        <taxon>Myomorpha</taxon>
        <taxon>Muroidea</taxon>
        <taxon>Muridae</taxon>
        <taxon>Murinae</taxon>
        <taxon>Rattus</taxon>
    </lineage>
</organism>
<name>A6IW65_RAT</name>
<gene>
    <name evidence="1" type="ORF">rCG_43286</name>
</gene>
<sequence length="24" mass="2648">MIAEDVPIHGLLQDIGSHLEPPYC</sequence>
<proteinExistence type="predicted"/>
<dbReference type="Proteomes" id="UP000234681">
    <property type="component" value="Chromosome 16"/>
</dbReference>
<dbReference type="AlphaFoldDB" id="A6IW65"/>
<accession>A6IW65</accession>
<protein>
    <submittedName>
        <fullName evidence="1">RCG43286</fullName>
    </submittedName>
</protein>
<evidence type="ECO:0000313" key="2">
    <source>
        <dbReference type="Proteomes" id="UP000234681"/>
    </source>
</evidence>